<dbReference type="GO" id="GO:0003824">
    <property type="term" value="F:catalytic activity"/>
    <property type="evidence" value="ECO:0007669"/>
    <property type="project" value="InterPro"/>
</dbReference>
<keyword evidence="1" id="KW-1133">Transmembrane helix</keyword>
<keyword evidence="2" id="KW-0732">Signal</keyword>
<evidence type="ECO:0000313" key="4">
    <source>
        <dbReference type="EMBL" id="KAF8709680.1"/>
    </source>
</evidence>
<gene>
    <name evidence="4" type="ORF">RHS03_03328</name>
</gene>
<feature type="signal peptide" evidence="2">
    <location>
        <begin position="1"/>
        <end position="19"/>
    </location>
</feature>
<evidence type="ECO:0000256" key="1">
    <source>
        <dbReference type="SAM" id="Phobius"/>
    </source>
</evidence>
<comment type="caution">
    <text evidence="4">The sequence shown here is derived from an EMBL/GenBank/DDBJ whole genome shotgun (WGS) entry which is preliminary data.</text>
</comment>
<dbReference type="OrthoDB" id="10029326at2759"/>
<feature type="transmembrane region" description="Helical" evidence="1">
    <location>
        <begin position="234"/>
        <end position="259"/>
    </location>
</feature>
<keyword evidence="1" id="KW-0472">Membrane</keyword>
<dbReference type="AlphaFoldDB" id="A0A8H7HUW3"/>
<dbReference type="Gene3D" id="3.60.10.10">
    <property type="entry name" value="Endonuclease/exonuclease/phosphatase"/>
    <property type="match status" value="1"/>
</dbReference>
<dbReference type="InterPro" id="IPR036691">
    <property type="entry name" value="Endo/exonu/phosph_ase_sf"/>
</dbReference>
<dbReference type="InterPro" id="IPR005135">
    <property type="entry name" value="Endo/exonuclease/phosphatase"/>
</dbReference>
<sequence length="675" mass="75227">MFKSSVVASAVLLSGFANAFYDSVPFLAWSNYPSLVIDALMEQNPTVPSHAQILNSLMSTDELCSLDAMILHANKLSSPPHKSHLKTRLQQAPAKVHFPYIPVSSVPETDVVARDVAALCGFAADEWSLGSSYHGTSKRVIYFDLPESTEKFWSSDDETLEQNLDQIISQFNSYAIFLSGTSSSVSTLVTKRQQPNSLSRPNFVNQPHTITTFANATLPTGGILARYQLLTPGLLTALIITFGLLIPLLMVGINALAGIQSPLRTESPKGPSLEKKNQTSRVIQGARPTVFRNIMRQRLSVLGGISGTISFPAIKLTGANTVEGPGVAIYIRNNQDIHPQFSDISPIHKDILAIDLKLHNSPVTIINCYPHGKSFKDTVEAITNINIPMDRPCIMAGDFNMHHPDWALNQSKWEHHRPNAQERLFRTYAEYQDLHILNHLNLPTHIVPRSHTSNAIIDLTLLNSQAVDAWPNLNWEVEAQFSGKSLGLDHMAITWTIGPHNQAEPVEVTEPSPRHIIDTSCQKKWTQEYMRQVQKTPLPTDPRLAKEADRITSSILEAMSNATKIVMPTPSRQKKPGPVRSPWWTDECSEAVHNLKHNPDQKPREQLRASLHGAIRRAKKHRGDKILAEISTQRVFDVLKWYQGKQQSILPPIHHPVSGITATHPHNKARCCRHT</sequence>
<organism evidence="4 5">
    <name type="scientific">Rhizoctonia solani</name>
    <dbReference type="NCBI Taxonomy" id="456999"/>
    <lineage>
        <taxon>Eukaryota</taxon>
        <taxon>Fungi</taxon>
        <taxon>Dikarya</taxon>
        <taxon>Basidiomycota</taxon>
        <taxon>Agaricomycotina</taxon>
        <taxon>Agaricomycetes</taxon>
        <taxon>Cantharellales</taxon>
        <taxon>Ceratobasidiaceae</taxon>
        <taxon>Rhizoctonia</taxon>
    </lineage>
</organism>
<proteinExistence type="predicted"/>
<feature type="chain" id="PRO_5034152946" description="Endonuclease/exonuclease/phosphatase domain-containing protein" evidence="2">
    <location>
        <begin position="20"/>
        <end position="675"/>
    </location>
</feature>
<name>A0A8H7HUW3_9AGAM</name>
<feature type="non-terminal residue" evidence="4">
    <location>
        <position position="675"/>
    </location>
</feature>
<keyword evidence="1" id="KW-0812">Transmembrane</keyword>
<protein>
    <recommendedName>
        <fullName evidence="3">Endonuclease/exonuclease/phosphatase domain-containing protein</fullName>
    </recommendedName>
</protein>
<evidence type="ECO:0000259" key="3">
    <source>
        <dbReference type="Pfam" id="PF14529"/>
    </source>
</evidence>
<dbReference type="Pfam" id="PF14529">
    <property type="entry name" value="Exo_endo_phos_2"/>
    <property type="match status" value="1"/>
</dbReference>
<dbReference type="Proteomes" id="UP000602905">
    <property type="component" value="Unassembled WGS sequence"/>
</dbReference>
<evidence type="ECO:0000256" key="2">
    <source>
        <dbReference type="SAM" id="SignalP"/>
    </source>
</evidence>
<evidence type="ECO:0000313" key="5">
    <source>
        <dbReference type="Proteomes" id="UP000602905"/>
    </source>
</evidence>
<dbReference type="EMBL" id="JACYCD010000048">
    <property type="protein sequence ID" value="KAF8709680.1"/>
    <property type="molecule type" value="Genomic_DNA"/>
</dbReference>
<reference evidence="4" key="1">
    <citation type="submission" date="2020-09" db="EMBL/GenBank/DDBJ databases">
        <title>Comparative genome analyses of four rice-infecting Rhizoctonia solani isolates reveal extensive enrichment of homogalacturonan modification genes.</title>
        <authorList>
            <person name="Lee D.-Y."/>
            <person name="Jeon J."/>
            <person name="Kim K.-T."/>
            <person name="Cheong K."/>
            <person name="Song H."/>
            <person name="Choi G."/>
            <person name="Ko J."/>
            <person name="Opiyo S.O."/>
            <person name="Zuo S."/>
            <person name="Madhav S."/>
            <person name="Lee Y.-H."/>
            <person name="Wang G.-L."/>
        </authorList>
    </citation>
    <scope>NUCLEOTIDE SEQUENCE</scope>
    <source>
        <strain evidence="4">AG1-IA WGL</strain>
    </source>
</reference>
<feature type="domain" description="Endonuclease/exonuclease/phosphatase" evidence="3">
    <location>
        <begin position="364"/>
        <end position="493"/>
    </location>
</feature>
<accession>A0A8H7HUW3</accession>
<dbReference type="SUPFAM" id="SSF56219">
    <property type="entry name" value="DNase I-like"/>
    <property type="match status" value="1"/>
</dbReference>